<feature type="region of interest" description="Disordered" evidence="1">
    <location>
        <begin position="103"/>
        <end position="130"/>
    </location>
</feature>
<feature type="region of interest" description="Disordered" evidence="1">
    <location>
        <begin position="1"/>
        <end position="57"/>
    </location>
</feature>
<proteinExistence type="predicted"/>
<feature type="region of interest" description="Disordered" evidence="1">
    <location>
        <begin position="148"/>
        <end position="176"/>
    </location>
</feature>
<dbReference type="EMBL" id="MU864970">
    <property type="protein sequence ID" value="KAK4462598.1"/>
    <property type="molecule type" value="Genomic_DNA"/>
</dbReference>
<evidence type="ECO:0000256" key="1">
    <source>
        <dbReference type="SAM" id="MobiDB-lite"/>
    </source>
</evidence>
<organism evidence="2 3">
    <name type="scientific">Cladorrhinum samala</name>
    <dbReference type="NCBI Taxonomy" id="585594"/>
    <lineage>
        <taxon>Eukaryota</taxon>
        <taxon>Fungi</taxon>
        <taxon>Dikarya</taxon>
        <taxon>Ascomycota</taxon>
        <taxon>Pezizomycotina</taxon>
        <taxon>Sordariomycetes</taxon>
        <taxon>Sordariomycetidae</taxon>
        <taxon>Sordariales</taxon>
        <taxon>Podosporaceae</taxon>
        <taxon>Cladorrhinum</taxon>
    </lineage>
</organism>
<dbReference type="Proteomes" id="UP001321749">
    <property type="component" value="Unassembled WGS sequence"/>
</dbReference>
<keyword evidence="3" id="KW-1185">Reference proteome</keyword>
<gene>
    <name evidence="2" type="ORF">QBC42DRAFT_296735</name>
</gene>
<evidence type="ECO:0000313" key="3">
    <source>
        <dbReference type="Proteomes" id="UP001321749"/>
    </source>
</evidence>
<accession>A0AAV9HSK8</accession>
<sequence>MSSRKVKKTFSFSGSSPLTPARRIYDELELGDSLSQSPAAKRAKRSGRGIEKTPYHPTMAAVLDEAGSESDKSQAENDSSLGSLSDSYAIRLAEVAGTKRKKRLAKRNDLTRQDGAATSQGPTNEPSIFNPIKIKPEMEDTSAEFGMTTNPGADGIPAHSKTDVSPIKHKTDGNASSRKSVRFFTGGEARNDDSNMMAVDNHGSFVANSIDNRIPSPPIVSDHESAALPSGTRTLKSINKRLKSLDAKLSTAPAENPVLNDEVAAIRHLQEDVFSLSQRIHRDEIRAQVRHQIMFNGLKTLFVAVNKLAEDVKSADAMEDEAREKGHGERKPNEGEGKAHGEVKPKNTMSTKTLEHCLGKYMEDLGRASTGDEVNKVGKLCVQYAGDLFKTL</sequence>
<reference evidence="2" key="1">
    <citation type="journal article" date="2023" name="Mol. Phylogenet. Evol.">
        <title>Genome-scale phylogeny and comparative genomics of the fungal order Sordariales.</title>
        <authorList>
            <person name="Hensen N."/>
            <person name="Bonometti L."/>
            <person name="Westerberg I."/>
            <person name="Brannstrom I.O."/>
            <person name="Guillou S."/>
            <person name="Cros-Aarteil S."/>
            <person name="Calhoun S."/>
            <person name="Haridas S."/>
            <person name="Kuo A."/>
            <person name="Mondo S."/>
            <person name="Pangilinan J."/>
            <person name="Riley R."/>
            <person name="LaButti K."/>
            <person name="Andreopoulos B."/>
            <person name="Lipzen A."/>
            <person name="Chen C."/>
            <person name="Yan M."/>
            <person name="Daum C."/>
            <person name="Ng V."/>
            <person name="Clum A."/>
            <person name="Steindorff A."/>
            <person name="Ohm R.A."/>
            <person name="Martin F."/>
            <person name="Silar P."/>
            <person name="Natvig D.O."/>
            <person name="Lalanne C."/>
            <person name="Gautier V."/>
            <person name="Ament-Velasquez S.L."/>
            <person name="Kruys A."/>
            <person name="Hutchinson M.I."/>
            <person name="Powell A.J."/>
            <person name="Barry K."/>
            <person name="Miller A.N."/>
            <person name="Grigoriev I.V."/>
            <person name="Debuchy R."/>
            <person name="Gladieux P."/>
            <person name="Hiltunen Thoren M."/>
            <person name="Johannesson H."/>
        </authorList>
    </citation>
    <scope>NUCLEOTIDE SEQUENCE</scope>
    <source>
        <strain evidence="2">PSN324</strain>
    </source>
</reference>
<name>A0AAV9HSK8_9PEZI</name>
<comment type="caution">
    <text evidence="2">The sequence shown here is derived from an EMBL/GenBank/DDBJ whole genome shotgun (WGS) entry which is preliminary data.</text>
</comment>
<protein>
    <submittedName>
        <fullName evidence="2">Uncharacterized protein</fullName>
    </submittedName>
</protein>
<feature type="region of interest" description="Disordered" evidence="1">
    <location>
        <begin position="316"/>
        <end position="345"/>
    </location>
</feature>
<evidence type="ECO:0000313" key="2">
    <source>
        <dbReference type="EMBL" id="KAK4462598.1"/>
    </source>
</evidence>
<dbReference type="AlphaFoldDB" id="A0AAV9HSK8"/>
<reference evidence="2" key="2">
    <citation type="submission" date="2023-06" db="EMBL/GenBank/DDBJ databases">
        <authorList>
            <consortium name="Lawrence Berkeley National Laboratory"/>
            <person name="Mondo S.J."/>
            <person name="Hensen N."/>
            <person name="Bonometti L."/>
            <person name="Westerberg I."/>
            <person name="Brannstrom I.O."/>
            <person name="Guillou S."/>
            <person name="Cros-Aarteil S."/>
            <person name="Calhoun S."/>
            <person name="Haridas S."/>
            <person name="Kuo A."/>
            <person name="Pangilinan J."/>
            <person name="Riley R."/>
            <person name="Labutti K."/>
            <person name="Andreopoulos B."/>
            <person name="Lipzen A."/>
            <person name="Chen C."/>
            <person name="Yanf M."/>
            <person name="Daum C."/>
            <person name="Ng V."/>
            <person name="Clum A."/>
            <person name="Steindorff A."/>
            <person name="Ohm R."/>
            <person name="Martin F."/>
            <person name="Silar P."/>
            <person name="Natvig D."/>
            <person name="Lalanne C."/>
            <person name="Gautier V."/>
            <person name="Ament-Velasquez S.L."/>
            <person name="Kruys A."/>
            <person name="Hutchinson M.I."/>
            <person name="Powell A.J."/>
            <person name="Barry K."/>
            <person name="Miller A.N."/>
            <person name="Grigoriev I.V."/>
            <person name="Debuchy R."/>
            <person name="Gladieux P."/>
            <person name="Thoren M.H."/>
            <person name="Johannesson H."/>
        </authorList>
    </citation>
    <scope>NUCLEOTIDE SEQUENCE</scope>
    <source>
        <strain evidence="2">PSN324</strain>
    </source>
</reference>
<feature type="compositionally biased region" description="Polar residues" evidence="1">
    <location>
        <begin position="116"/>
        <end position="127"/>
    </location>
</feature>